<dbReference type="Pfam" id="PF00145">
    <property type="entry name" value="DNA_methylase"/>
    <property type="match status" value="1"/>
</dbReference>
<protein>
    <recommendedName>
        <fullName evidence="5">DNA (cytosine-5-)-methyltransferase</fullName>
    </recommendedName>
</protein>
<keyword evidence="3" id="KW-0949">S-adenosyl-L-methionine</keyword>
<dbReference type="Gene3D" id="3.40.50.150">
    <property type="entry name" value="Vaccinia Virus protein VP39"/>
    <property type="match status" value="1"/>
</dbReference>
<dbReference type="SUPFAM" id="SSF53335">
    <property type="entry name" value="S-adenosyl-L-methionine-dependent methyltransferases"/>
    <property type="match status" value="1"/>
</dbReference>
<keyword evidence="1" id="KW-0489">Methyltransferase</keyword>
<keyword evidence="2" id="KW-0808">Transferase</keyword>
<evidence type="ECO:0000313" key="4">
    <source>
        <dbReference type="EMBL" id="SVE27919.1"/>
    </source>
</evidence>
<dbReference type="PROSITE" id="PS51679">
    <property type="entry name" value="SAM_MT_C5"/>
    <property type="match status" value="1"/>
</dbReference>
<dbReference type="InterPro" id="IPR018117">
    <property type="entry name" value="C5_DNA_meth_AS"/>
</dbReference>
<gene>
    <name evidence="4" type="ORF">METZ01_LOCUS480773</name>
</gene>
<reference evidence="4" key="1">
    <citation type="submission" date="2018-05" db="EMBL/GenBank/DDBJ databases">
        <authorList>
            <person name="Lanie J.A."/>
            <person name="Ng W.-L."/>
            <person name="Kazmierczak K.M."/>
            <person name="Andrzejewski T.M."/>
            <person name="Davidsen T.M."/>
            <person name="Wayne K.J."/>
            <person name="Tettelin H."/>
            <person name="Glass J.I."/>
            <person name="Rusch D."/>
            <person name="Podicherti R."/>
            <person name="Tsui H.-C.T."/>
            <person name="Winkler M.E."/>
        </authorList>
    </citation>
    <scope>NUCLEOTIDE SEQUENCE</scope>
</reference>
<evidence type="ECO:0000256" key="3">
    <source>
        <dbReference type="ARBA" id="ARBA00022691"/>
    </source>
</evidence>
<accession>A0A383C785</accession>
<name>A0A383C785_9ZZZZ</name>
<dbReference type="PROSITE" id="PS00094">
    <property type="entry name" value="C5_MTASE_1"/>
    <property type="match status" value="1"/>
</dbReference>
<dbReference type="InterPro" id="IPR001525">
    <property type="entry name" value="C5_MeTfrase"/>
</dbReference>
<sequence length="166" mass="18488">MNYQKYYTKEVKEKSSEKLFNVISCFAGGGGSSTGYRLAGANILLINEFVEEAISTYKANFPDTKVLVDDIKKYTSDDFLEMAGIKVGELDLLDGSPPCSAFSLSGKRNKGWVGYVDDTTQSEIDFETGEVIQTGEKKIKEGIKKYSTKVQEGIEDLFLEYIRIAK</sequence>
<dbReference type="InterPro" id="IPR029063">
    <property type="entry name" value="SAM-dependent_MTases_sf"/>
</dbReference>
<evidence type="ECO:0008006" key="5">
    <source>
        <dbReference type="Google" id="ProtNLM"/>
    </source>
</evidence>
<dbReference type="GO" id="GO:0008168">
    <property type="term" value="F:methyltransferase activity"/>
    <property type="evidence" value="ECO:0007669"/>
    <property type="project" value="UniProtKB-KW"/>
</dbReference>
<feature type="non-terminal residue" evidence="4">
    <location>
        <position position="166"/>
    </location>
</feature>
<dbReference type="AlphaFoldDB" id="A0A383C785"/>
<organism evidence="4">
    <name type="scientific">marine metagenome</name>
    <dbReference type="NCBI Taxonomy" id="408172"/>
    <lineage>
        <taxon>unclassified sequences</taxon>
        <taxon>metagenomes</taxon>
        <taxon>ecological metagenomes</taxon>
    </lineage>
</organism>
<proteinExistence type="predicted"/>
<evidence type="ECO:0000256" key="2">
    <source>
        <dbReference type="ARBA" id="ARBA00022679"/>
    </source>
</evidence>
<dbReference type="GO" id="GO:0032259">
    <property type="term" value="P:methylation"/>
    <property type="evidence" value="ECO:0007669"/>
    <property type="project" value="UniProtKB-KW"/>
</dbReference>
<dbReference type="EMBL" id="UINC01206336">
    <property type="protein sequence ID" value="SVE27919.1"/>
    <property type="molecule type" value="Genomic_DNA"/>
</dbReference>
<evidence type="ECO:0000256" key="1">
    <source>
        <dbReference type="ARBA" id="ARBA00022603"/>
    </source>
</evidence>